<evidence type="ECO:0000256" key="1">
    <source>
        <dbReference type="PROSITE-ProRule" id="PRU00176"/>
    </source>
</evidence>
<gene>
    <name evidence="4" type="ORF">PODLI_1B032213</name>
</gene>
<evidence type="ECO:0000313" key="5">
    <source>
        <dbReference type="Proteomes" id="UP001178461"/>
    </source>
</evidence>
<dbReference type="Proteomes" id="UP001178461">
    <property type="component" value="Chromosome 8"/>
</dbReference>
<feature type="domain" description="RRM" evidence="3">
    <location>
        <begin position="85"/>
        <end position="177"/>
    </location>
</feature>
<dbReference type="CDD" id="cd00590">
    <property type="entry name" value="RRM_SF"/>
    <property type="match status" value="1"/>
</dbReference>
<evidence type="ECO:0000259" key="3">
    <source>
        <dbReference type="PROSITE" id="PS50102"/>
    </source>
</evidence>
<protein>
    <submittedName>
        <fullName evidence="4">1</fullName>
    </submittedName>
</protein>
<dbReference type="Gene3D" id="3.30.950.30">
    <property type="entry name" value="Schlafen, AAA domain"/>
    <property type="match status" value="1"/>
</dbReference>
<dbReference type="SUPFAM" id="SSF54928">
    <property type="entry name" value="RNA-binding domain, RBD"/>
    <property type="match status" value="1"/>
</dbReference>
<dbReference type="InterPro" id="IPR007421">
    <property type="entry name" value="Schlafen_AlbA_2_dom"/>
</dbReference>
<dbReference type="Gene3D" id="3.30.70.330">
    <property type="match status" value="1"/>
</dbReference>
<dbReference type="PROSITE" id="PS50102">
    <property type="entry name" value="RRM"/>
    <property type="match status" value="1"/>
</dbReference>
<dbReference type="PANTHER" id="PTHR12155">
    <property type="entry name" value="SCHLAFEN"/>
    <property type="match status" value="1"/>
</dbReference>
<reference evidence="4" key="1">
    <citation type="submission" date="2022-12" db="EMBL/GenBank/DDBJ databases">
        <authorList>
            <person name="Alioto T."/>
            <person name="Alioto T."/>
            <person name="Gomez Garrido J."/>
        </authorList>
    </citation>
    <scope>NUCLEOTIDE SEQUENCE</scope>
</reference>
<evidence type="ECO:0000313" key="4">
    <source>
        <dbReference type="EMBL" id="CAI5781424.1"/>
    </source>
</evidence>
<name>A0AA35KQ74_9SAUR</name>
<evidence type="ECO:0000256" key="2">
    <source>
        <dbReference type="SAM" id="Coils"/>
    </source>
</evidence>
<dbReference type="InterPro" id="IPR035979">
    <property type="entry name" value="RBD_domain_sf"/>
</dbReference>
<dbReference type="InterPro" id="IPR000504">
    <property type="entry name" value="RRM_dom"/>
</dbReference>
<dbReference type="Pfam" id="PF04326">
    <property type="entry name" value="SLFN_AlbA_2"/>
    <property type="match status" value="1"/>
</dbReference>
<sequence length="448" mass="50437">MALKPCQGLFRHSSCSSPFLHRPQKQNFSDHFLGLQMEATTIPEIIVECALPVGNVDQATEQSLTEAKAEEEVEDEEDSGQARPYVLYVGNLNPKYSREVLCSMLKDVLGMASVTLQRHNIEVVKKRRQAYAFIQVATDSSLEHVIKQLLLASETESELTKELVKKGKNLVVGHGKTFAFHAKGNRESDSVGSSSETFLGGQGYEKSRKLILNENHLNRIRKFPQYSCMAERPEAFLSGTRSDSAIVQRAIVGKECLFYGASMGSETRNVEFKRGSGEYLAGTLKHHVRKYMCAFLNSEGGSLFVGVEDNGMVRGVRCDHKDEDRIRLLIDSLLKGFKPQVFPSDYTLSFIPVIKAEDTGIFLKVIRLSVHPPKLNKPLLYETDQGEVYMRREGSIQGPLTGSAIQEWCRQKWTEEIKNLEMKIESLLKEKEAFQQQNTSNATCCFFM</sequence>
<dbReference type="EMBL" id="OX395133">
    <property type="protein sequence ID" value="CAI5781424.1"/>
    <property type="molecule type" value="Genomic_DNA"/>
</dbReference>
<dbReference type="GO" id="GO:0003723">
    <property type="term" value="F:RNA binding"/>
    <property type="evidence" value="ECO:0007669"/>
    <property type="project" value="UniProtKB-UniRule"/>
</dbReference>
<dbReference type="InterPro" id="IPR038461">
    <property type="entry name" value="Schlafen_AlbA_2_dom_sf"/>
</dbReference>
<dbReference type="InterPro" id="IPR029684">
    <property type="entry name" value="Schlafen"/>
</dbReference>
<feature type="coiled-coil region" evidence="2">
    <location>
        <begin position="410"/>
        <end position="437"/>
    </location>
</feature>
<keyword evidence="2" id="KW-0175">Coiled coil</keyword>
<dbReference type="AlphaFoldDB" id="A0AA35KQ74"/>
<dbReference type="PANTHER" id="PTHR12155:SF29">
    <property type="entry name" value="SCHLAFEN-LIKE PROTEIN 1"/>
    <property type="match status" value="1"/>
</dbReference>
<proteinExistence type="predicted"/>
<dbReference type="InterPro" id="IPR012677">
    <property type="entry name" value="Nucleotide-bd_a/b_plait_sf"/>
</dbReference>
<keyword evidence="5" id="KW-1185">Reference proteome</keyword>
<organism evidence="4 5">
    <name type="scientific">Podarcis lilfordi</name>
    <name type="common">Lilford's wall lizard</name>
    <dbReference type="NCBI Taxonomy" id="74358"/>
    <lineage>
        <taxon>Eukaryota</taxon>
        <taxon>Metazoa</taxon>
        <taxon>Chordata</taxon>
        <taxon>Craniata</taxon>
        <taxon>Vertebrata</taxon>
        <taxon>Euteleostomi</taxon>
        <taxon>Lepidosauria</taxon>
        <taxon>Squamata</taxon>
        <taxon>Bifurcata</taxon>
        <taxon>Unidentata</taxon>
        <taxon>Episquamata</taxon>
        <taxon>Laterata</taxon>
        <taxon>Lacertibaenia</taxon>
        <taxon>Lacertidae</taxon>
        <taxon>Podarcis</taxon>
    </lineage>
</organism>
<accession>A0AA35KQ74</accession>
<keyword evidence="1" id="KW-0694">RNA-binding</keyword>